<dbReference type="AlphaFoldDB" id="A0AAD4NH95"/>
<dbReference type="EMBL" id="JAKKPZ010000002">
    <property type="protein sequence ID" value="KAI1725725.1"/>
    <property type="molecule type" value="Genomic_DNA"/>
</dbReference>
<sequence length="134" mass="15058">MKKQLSETGATRLRLHLLSHSLRIDGHFKAFHYSSDNSSSLSHLANLCAYLFVPCIWENSKADPNITKNVCRASKHFAWLALSSKVNLHNHLIIIILGSLELAGRNLSLLRLTVQAISAKYLGHHKGPWTAKRH</sequence>
<accession>A0AAD4NH95</accession>
<comment type="caution">
    <text evidence="1">The sequence shown here is derived from an EMBL/GenBank/DDBJ whole genome shotgun (WGS) entry which is preliminary data.</text>
</comment>
<keyword evidence="2" id="KW-1185">Reference proteome</keyword>
<evidence type="ECO:0000313" key="1">
    <source>
        <dbReference type="EMBL" id="KAI1725725.1"/>
    </source>
</evidence>
<protein>
    <submittedName>
        <fullName evidence="1">Uncharacterized protein</fullName>
    </submittedName>
</protein>
<reference evidence="1" key="1">
    <citation type="submission" date="2022-01" db="EMBL/GenBank/DDBJ databases">
        <title>Genome Sequence Resource for Two Populations of Ditylenchus destructor, the Migratory Endoparasitic Phytonematode.</title>
        <authorList>
            <person name="Zhang H."/>
            <person name="Lin R."/>
            <person name="Xie B."/>
        </authorList>
    </citation>
    <scope>NUCLEOTIDE SEQUENCE</scope>
    <source>
        <strain evidence="1">BazhouSP</strain>
    </source>
</reference>
<proteinExistence type="predicted"/>
<name>A0AAD4NH95_9BILA</name>
<dbReference type="Proteomes" id="UP001201812">
    <property type="component" value="Unassembled WGS sequence"/>
</dbReference>
<evidence type="ECO:0000313" key="2">
    <source>
        <dbReference type="Proteomes" id="UP001201812"/>
    </source>
</evidence>
<organism evidence="1 2">
    <name type="scientific">Ditylenchus destructor</name>
    <dbReference type="NCBI Taxonomy" id="166010"/>
    <lineage>
        <taxon>Eukaryota</taxon>
        <taxon>Metazoa</taxon>
        <taxon>Ecdysozoa</taxon>
        <taxon>Nematoda</taxon>
        <taxon>Chromadorea</taxon>
        <taxon>Rhabditida</taxon>
        <taxon>Tylenchina</taxon>
        <taxon>Tylenchomorpha</taxon>
        <taxon>Sphaerularioidea</taxon>
        <taxon>Anguinidae</taxon>
        <taxon>Anguininae</taxon>
        <taxon>Ditylenchus</taxon>
    </lineage>
</organism>
<gene>
    <name evidence="1" type="ORF">DdX_02401</name>
</gene>